<dbReference type="PANTHER" id="PTHR21139">
    <property type="entry name" value="TRIOSEPHOSPHATE ISOMERASE"/>
    <property type="match status" value="1"/>
</dbReference>
<feature type="active site" description="Electrophile" evidence="8">
    <location>
        <position position="100"/>
    </location>
</feature>
<evidence type="ECO:0000256" key="9">
    <source>
        <dbReference type="RuleBase" id="RU363013"/>
    </source>
</evidence>
<comment type="subunit">
    <text evidence="8 9">Homodimer.</text>
</comment>
<protein>
    <recommendedName>
        <fullName evidence="8 9">Triosephosphate isomerase</fullName>
        <shortName evidence="8">TIM</shortName>
        <shortName evidence="8">TPI</shortName>
        <ecNumber evidence="8 9">5.3.1.1</ecNumber>
    </recommendedName>
    <alternativeName>
        <fullName evidence="8">Triose-phosphate isomerase</fullName>
    </alternativeName>
</protein>
<dbReference type="UniPathway" id="UPA00138"/>
<sequence>MAHAYRDKLVVGNWKMHGNTLENQARFDALRGHVRRYTETVKIAVCVPFPYLPQAERGLHQSGISWGTQDVSPHAHGAYTGEVSADMAREFGARYVIVGHSERRAYHSESATEIAMKARRALESGLTPIVCVGESLEERELDRTNDVVASQLNTVLDSLSVYERLQLVFAYEPVWAIGTGRTASPAQAQDVHAHIRTLLVSRDRELVNLSILYGGSVKAGNAENLFAETDIDGALVGGASLDPVEFTGICAAAHQAAQK</sequence>
<dbReference type="NCBIfam" id="TIGR00419">
    <property type="entry name" value="tim"/>
    <property type="match status" value="1"/>
</dbReference>
<comment type="pathway">
    <text evidence="1 8 9">Carbohydrate degradation; glycolysis; D-glyceraldehyde 3-phosphate from glycerone phosphate: step 1/1.</text>
</comment>
<evidence type="ECO:0000256" key="5">
    <source>
        <dbReference type="ARBA" id="ARBA00022490"/>
    </source>
</evidence>
<dbReference type="AlphaFoldDB" id="A0A6J5K6R3"/>
<evidence type="ECO:0000256" key="7">
    <source>
        <dbReference type="ARBA" id="ARBA00023235"/>
    </source>
</evidence>
<dbReference type="UniPathway" id="UPA00109">
    <property type="reaction ID" value="UER00189"/>
</dbReference>
<dbReference type="InterPro" id="IPR022896">
    <property type="entry name" value="TrioseP_Isoase_bac/euk"/>
</dbReference>
<keyword evidence="4 8" id="KW-0312">Gluconeogenesis</keyword>
<dbReference type="PANTHER" id="PTHR21139:SF42">
    <property type="entry name" value="TRIOSEPHOSPHATE ISOMERASE"/>
    <property type="match status" value="1"/>
</dbReference>
<feature type="binding site" evidence="8">
    <location>
        <begin position="237"/>
        <end position="238"/>
    </location>
    <ligand>
        <name>substrate</name>
    </ligand>
</feature>
<proteinExistence type="inferred from homology"/>
<keyword evidence="6 8" id="KW-0324">Glycolysis</keyword>
<feature type="binding site" evidence="8">
    <location>
        <begin position="13"/>
        <end position="15"/>
    </location>
    <ligand>
        <name>substrate</name>
    </ligand>
</feature>
<dbReference type="GO" id="GO:0004807">
    <property type="term" value="F:triose-phosphate isomerase activity"/>
    <property type="evidence" value="ECO:0007669"/>
    <property type="project" value="UniProtKB-UniRule"/>
</dbReference>
<comment type="subcellular location">
    <subcellularLocation>
        <location evidence="8 9">Cytoplasm</location>
    </subcellularLocation>
</comment>
<evidence type="ECO:0000313" key="11">
    <source>
        <dbReference type="Proteomes" id="UP000494102"/>
    </source>
</evidence>
<evidence type="ECO:0000256" key="1">
    <source>
        <dbReference type="ARBA" id="ARBA00004680"/>
    </source>
</evidence>
<dbReference type="InterPro" id="IPR013785">
    <property type="entry name" value="Aldolase_TIM"/>
</dbReference>
<keyword evidence="5 8" id="KW-0963">Cytoplasm</keyword>
<dbReference type="GO" id="GO:0006094">
    <property type="term" value="P:gluconeogenesis"/>
    <property type="evidence" value="ECO:0007669"/>
    <property type="project" value="UniProtKB-UniRule"/>
</dbReference>
<comment type="catalytic activity">
    <reaction evidence="8 9">
        <text>D-glyceraldehyde 3-phosphate = dihydroxyacetone phosphate</text>
        <dbReference type="Rhea" id="RHEA:18585"/>
        <dbReference type="ChEBI" id="CHEBI:57642"/>
        <dbReference type="ChEBI" id="CHEBI:59776"/>
        <dbReference type="EC" id="5.3.1.1"/>
    </reaction>
</comment>
<evidence type="ECO:0000313" key="10">
    <source>
        <dbReference type="EMBL" id="CAB4048654.1"/>
    </source>
</evidence>
<name>A0A6J5K6R3_9BURK</name>
<comment type="function">
    <text evidence="8">Involved in the gluconeogenesis. Catalyzes stereospecifically the conversion of dihydroxyacetone phosphate (DHAP) to D-glyceraldehyde-3-phosphate (G3P).</text>
</comment>
<accession>A0A6J5K6R3</accession>
<evidence type="ECO:0000256" key="2">
    <source>
        <dbReference type="ARBA" id="ARBA00004939"/>
    </source>
</evidence>
<feature type="binding site" evidence="8">
    <location>
        <position position="216"/>
    </location>
    <ligand>
        <name>substrate</name>
    </ligand>
</feature>
<dbReference type="PROSITE" id="PS00171">
    <property type="entry name" value="TIM_1"/>
    <property type="match status" value="1"/>
</dbReference>
<dbReference type="GO" id="GO:0046166">
    <property type="term" value="P:glyceraldehyde-3-phosphate biosynthetic process"/>
    <property type="evidence" value="ECO:0007669"/>
    <property type="project" value="TreeGrafter"/>
</dbReference>
<gene>
    <name evidence="10" type="primary">tpiA_1</name>
    <name evidence="8" type="synonym">tpiA</name>
    <name evidence="10" type="ORF">LMG9964_02295</name>
</gene>
<dbReference type="EMBL" id="CADILN010000002">
    <property type="protein sequence ID" value="CAB4048654.1"/>
    <property type="molecule type" value="Genomic_DNA"/>
</dbReference>
<dbReference type="CDD" id="cd00311">
    <property type="entry name" value="TIM"/>
    <property type="match status" value="1"/>
</dbReference>
<keyword evidence="7 8" id="KW-0413">Isomerase</keyword>
<evidence type="ECO:0000256" key="8">
    <source>
        <dbReference type="HAMAP-Rule" id="MF_00147"/>
    </source>
</evidence>
<evidence type="ECO:0000256" key="4">
    <source>
        <dbReference type="ARBA" id="ARBA00022432"/>
    </source>
</evidence>
<dbReference type="HAMAP" id="MF_00147_B">
    <property type="entry name" value="TIM_B"/>
    <property type="match status" value="1"/>
</dbReference>
<evidence type="ECO:0000256" key="3">
    <source>
        <dbReference type="ARBA" id="ARBA00007422"/>
    </source>
</evidence>
<feature type="active site" description="Proton acceptor" evidence="8">
    <location>
        <position position="172"/>
    </location>
</feature>
<dbReference type="GO" id="GO:0006096">
    <property type="term" value="P:glycolytic process"/>
    <property type="evidence" value="ECO:0007669"/>
    <property type="project" value="UniProtKB-UniRule"/>
</dbReference>
<dbReference type="InterPro" id="IPR000652">
    <property type="entry name" value="Triosephosphate_isomerase"/>
</dbReference>
<dbReference type="Pfam" id="PF00121">
    <property type="entry name" value="TIM"/>
    <property type="match status" value="1"/>
</dbReference>
<dbReference type="Proteomes" id="UP000494102">
    <property type="component" value="Unassembled WGS sequence"/>
</dbReference>
<feature type="binding site" evidence="8">
    <location>
        <position position="178"/>
    </location>
    <ligand>
        <name>substrate</name>
    </ligand>
</feature>
<comment type="similarity">
    <text evidence="3 8 9">Belongs to the triosephosphate isomerase family.</text>
</comment>
<dbReference type="EC" id="5.3.1.1" evidence="8 9"/>
<dbReference type="FunFam" id="3.20.20.70:FF:000016">
    <property type="entry name" value="Triosephosphate isomerase"/>
    <property type="match status" value="1"/>
</dbReference>
<dbReference type="PROSITE" id="PS51440">
    <property type="entry name" value="TIM_2"/>
    <property type="match status" value="1"/>
</dbReference>
<dbReference type="Gene3D" id="3.20.20.70">
    <property type="entry name" value="Aldolase class I"/>
    <property type="match status" value="1"/>
</dbReference>
<dbReference type="GO" id="GO:0019563">
    <property type="term" value="P:glycerol catabolic process"/>
    <property type="evidence" value="ECO:0007669"/>
    <property type="project" value="TreeGrafter"/>
</dbReference>
<dbReference type="GO" id="GO:0005829">
    <property type="term" value="C:cytosol"/>
    <property type="evidence" value="ECO:0007669"/>
    <property type="project" value="TreeGrafter"/>
</dbReference>
<organism evidence="10 11">
    <name type="scientific">Paraburkholderia phenoliruptrix</name>
    <dbReference type="NCBI Taxonomy" id="252970"/>
    <lineage>
        <taxon>Bacteria</taxon>
        <taxon>Pseudomonadati</taxon>
        <taxon>Pseudomonadota</taxon>
        <taxon>Betaproteobacteria</taxon>
        <taxon>Burkholderiales</taxon>
        <taxon>Burkholderiaceae</taxon>
        <taxon>Paraburkholderia</taxon>
    </lineage>
</organism>
<comment type="pathway">
    <text evidence="8 9">Carbohydrate biosynthesis; gluconeogenesis.</text>
</comment>
<reference evidence="10 11" key="1">
    <citation type="submission" date="2020-04" db="EMBL/GenBank/DDBJ databases">
        <authorList>
            <person name="De Canck E."/>
        </authorList>
    </citation>
    <scope>NUCLEOTIDE SEQUENCE [LARGE SCALE GENOMIC DNA]</scope>
    <source>
        <strain evidence="10 11">LMG 9964</strain>
    </source>
</reference>
<comment type="pathway">
    <text evidence="2">Carbohydrate metabolism; erythritol degradation.</text>
</comment>
<dbReference type="InterPro" id="IPR035990">
    <property type="entry name" value="TIM_sf"/>
</dbReference>
<evidence type="ECO:0000256" key="6">
    <source>
        <dbReference type="ARBA" id="ARBA00023152"/>
    </source>
</evidence>
<dbReference type="SUPFAM" id="SSF51351">
    <property type="entry name" value="Triosephosphate isomerase (TIM)"/>
    <property type="match status" value="1"/>
</dbReference>
<dbReference type="InterPro" id="IPR020861">
    <property type="entry name" value="Triosephosphate_isomerase_AS"/>
</dbReference>